<accession>A0A1J9P8W2</accession>
<dbReference type="AlphaFoldDB" id="A0A1J9P8W2"/>
<protein>
    <recommendedName>
        <fullName evidence="1">HNH nuclease domain-containing protein</fullName>
    </recommendedName>
</protein>
<evidence type="ECO:0000313" key="3">
    <source>
        <dbReference type="Proteomes" id="UP000182235"/>
    </source>
</evidence>
<keyword evidence="3" id="KW-1185">Reference proteome</keyword>
<proteinExistence type="predicted"/>
<dbReference type="OrthoDB" id="5352953at2759"/>
<dbReference type="Proteomes" id="UP000182235">
    <property type="component" value="Unassembled WGS sequence"/>
</dbReference>
<dbReference type="InterPro" id="IPR003615">
    <property type="entry name" value="HNH_nuc"/>
</dbReference>
<sequence length="93" mass="10507">MDLRHWKQIASPLERTKARSEVVHIIPFSNGKFAADKCFPSLRVTMGVGKVNDTSNGLSLYGPLHREIGDFRVTFESMLRLVSAEHPSQRLNL</sequence>
<organism evidence="2 3">
    <name type="scientific">Emergomyces pasteurianus Ep9510</name>
    <dbReference type="NCBI Taxonomy" id="1447872"/>
    <lineage>
        <taxon>Eukaryota</taxon>
        <taxon>Fungi</taxon>
        <taxon>Dikarya</taxon>
        <taxon>Ascomycota</taxon>
        <taxon>Pezizomycotina</taxon>
        <taxon>Eurotiomycetes</taxon>
        <taxon>Eurotiomycetidae</taxon>
        <taxon>Onygenales</taxon>
        <taxon>Ajellomycetaceae</taxon>
        <taxon>Emergomyces</taxon>
    </lineage>
</organism>
<dbReference type="EMBL" id="LGRN01000414">
    <property type="protein sequence ID" value="OJD12362.1"/>
    <property type="molecule type" value="Genomic_DNA"/>
</dbReference>
<dbReference type="VEuPathDB" id="FungiDB:AJ78_07022"/>
<dbReference type="Pfam" id="PF13391">
    <property type="entry name" value="HNH_2"/>
    <property type="match status" value="1"/>
</dbReference>
<reference evidence="2 3" key="1">
    <citation type="submission" date="2015-07" db="EMBL/GenBank/DDBJ databases">
        <title>Emmonsia species relationships and genome sequence.</title>
        <authorList>
            <consortium name="The Broad Institute Genomics Platform"/>
            <person name="Cuomo C.A."/>
            <person name="Munoz J.F."/>
            <person name="Imamovic A."/>
            <person name="Priest M.E."/>
            <person name="Young S."/>
            <person name="Clay O.K."/>
            <person name="McEwen J.G."/>
        </authorList>
    </citation>
    <scope>NUCLEOTIDE SEQUENCE [LARGE SCALE GENOMIC DNA]</scope>
    <source>
        <strain evidence="2 3">UAMH 9510</strain>
    </source>
</reference>
<evidence type="ECO:0000313" key="2">
    <source>
        <dbReference type="EMBL" id="OJD12362.1"/>
    </source>
</evidence>
<feature type="domain" description="HNH nuclease" evidence="1">
    <location>
        <begin position="20"/>
        <end position="76"/>
    </location>
</feature>
<name>A0A1J9P8W2_9EURO</name>
<gene>
    <name evidence="2" type="ORF">AJ78_07022</name>
</gene>
<comment type="caution">
    <text evidence="2">The sequence shown here is derived from an EMBL/GenBank/DDBJ whole genome shotgun (WGS) entry which is preliminary data.</text>
</comment>
<evidence type="ECO:0000259" key="1">
    <source>
        <dbReference type="Pfam" id="PF13391"/>
    </source>
</evidence>